<feature type="coiled-coil region" evidence="4">
    <location>
        <begin position="329"/>
        <end position="426"/>
    </location>
</feature>
<accession>A0A8D3A116</accession>
<evidence type="ECO:0000256" key="2">
    <source>
        <dbReference type="ARBA" id="ARBA00022490"/>
    </source>
</evidence>
<feature type="coiled-coil region" evidence="4">
    <location>
        <begin position="59"/>
        <end position="281"/>
    </location>
</feature>
<keyword evidence="3 4" id="KW-0175">Coiled coil</keyword>
<feature type="compositionally biased region" description="Polar residues" evidence="5">
    <location>
        <begin position="1179"/>
        <end position="1189"/>
    </location>
</feature>
<keyword evidence="2" id="KW-0963">Cytoplasm</keyword>
<feature type="region of interest" description="Disordered" evidence="5">
    <location>
        <begin position="1301"/>
        <end position="1337"/>
    </location>
</feature>
<evidence type="ECO:0000313" key="6">
    <source>
        <dbReference type="Ensembl" id="ENSSMAP00000010824.2"/>
    </source>
</evidence>
<dbReference type="Proteomes" id="UP000694558">
    <property type="component" value="Chromosome 7"/>
</dbReference>
<organism evidence="6 7">
    <name type="scientific">Scophthalmus maximus</name>
    <name type="common">Turbot</name>
    <name type="synonym">Psetta maxima</name>
    <dbReference type="NCBI Taxonomy" id="52904"/>
    <lineage>
        <taxon>Eukaryota</taxon>
        <taxon>Metazoa</taxon>
        <taxon>Chordata</taxon>
        <taxon>Craniata</taxon>
        <taxon>Vertebrata</taxon>
        <taxon>Euteleostomi</taxon>
        <taxon>Actinopterygii</taxon>
        <taxon>Neopterygii</taxon>
        <taxon>Teleostei</taxon>
        <taxon>Neoteleostei</taxon>
        <taxon>Acanthomorphata</taxon>
        <taxon>Carangaria</taxon>
        <taxon>Pleuronectiformes</taxon>
        <taxon>Pleuronectoidei</taxon>
        <taxon>Scophthalmidae</taxon>
        <taxon>Scophthalmus</taxon>
    </lineage>
</organism>
<evidence type="ECO:0000256" key="3">
    <source>
        <dbReference type="ARBA" id="ARBA00023054"/>
    </source>
</evidence>
<feature type="coiled-coil region" evidence="4">
    <location>
        <begin position="551"/>
        <end position="824"/>
    </location>
</feature>
<gene>
    <name evidence="6" type="primary">CCDC18</name>
</gene>
<evidence type="ECO:0000256" key="1">
    <source>
        <dbReference type="ARBA" id="ARBA00004496"/>
    </source>
</evidence>
<dbReference type="PANTHER" id="PTHR18875:SF8">
    <property type="entry name" value="COILED-COIL DOMAIN-CONTAINING PROTEIN 18"/>
    <property type="match status" value="1"/>
</dbReference>
<comment type="subcellular location">
    <subcellularLocation>
        <location evidence="1">Cytoplasm</location>
    </subcellularLocation>
</comment>
<dbReference type="GO" id="GO:0005737">
    <property type="term" value="C:cytoplasm"/>
    <property type="evidence" value="ECO:0007669"/>
    <property type="project" value="UniProtKB-SubCell"/>
</dbReference>
<proteinExistence type="predicted"/>
<evidence type="ECO:0000256" key="4">
    <source>
        <dbReference type="SAM" id="Coils"/>
    </source>
</evidence>
<protein>
    <submittedName>
        <fullName evidence="6">Coiled-coil domain containing 18</fullName>
    </submittedName>
</protein>
<reference evidence="6" key="2">
    <citation type="submission" date="2025-08" db="UniProtKB">
        <authorList>
            <consortium name="Ensembl"/>
        </authorList>
    </citation>
    <scope>IDENTIFICATION</scope>
</reference>
<feature type="coiled-coil region" evidence="4">
    <location>
        <begin position="960"/>
        <end position="1114"/>
    </location>
</feature>
<reference evidence="6" key="1">
    <citation type="submission" date="2023-05" db="EMBL/GenBank/DDBJ databases">
        <title>High-quality long-read genome of Scophthalmus maximus.</title>
        <authorList>
            <person name="Lien S."/>
            <person name="Martinez P."/>
        </authorList>
    </citation>
    <scope>NUCLEOTIDE SEQUENCE [LARGE SCALE GENOMIC DNA]</scope>
</reference>
<sequence>MESHSLRKRSGCVRQENAHSLTMQDEQLISDLDPMQYELVTSKSQFHLRGPRVGVESSVAVMSVHIRQLEAELEQQAKELKTAELRAECSQEAAGHNDIMLATLTEELSTLRDELDNKTALGKRAEQQRNQALENAEKLKEAFKDYKATISVKLKRVMESESKLKESLSECDREKEEVGMKCTTLQRENAEQSQTISELREEVREAKCLAAERSDLQTQLEEARRRASLLERQFAESRESASLRRELEDLRTLTLNQEQRVAQSHREAQQSQAELSSLEATLALLHLREAALGPLCAKPCILPPVDYLGTAHLLKLKPGEGYQQLLRVLQSTEAERTKQSSLVERLQDRLSRAQEEISSLQSSMAQRASHYQSLHTELLDKVSHATDTEKELKRKGARVAALEKQLQEKTSAYSQAALKNTELENQLLEKTSTLQHYQSLMTKRQRDYQQSLDRCKRSQSEQCTEQQHRIEMLQLSVEEAQSRASAMEQELCLCQRERDEAQEAALLLQTAVEQLTQEKQIDVRHSDELLQSFKEQAAQSATKVCELQSSLSACREELTSYLQQMEEIKRNYESELQKSNDKMSSLQEKLHSTSLACQRSSEQNLQLQLSLQQQQTMLTESTHRIADLEESQCQLQGQVSCLEQQLERARSSLEEEVRNRKEDVQERDTELQKVNQQINQLSESVTNVSSEMMKCRGELVFKESELQRLKRDVSGKTIQITCMEEKLQKTRNNLASKCDQVVDLEEKLHRCEADQLNSVQRLRILEEQLQTVRGELAETLQQLLKLKDILQMTQNLADERQASVERLTVHLSETQRELEERTHEVLDMDNALKERQGELQQRAQLLGQLDVAIRQHKQEMERKVESLQQSLGTRERELSEAQRELTDRNMKESQELSQRLCVCQQKVQTVLQELEETRLHCEALTRELDATKLQTKEKDVQLCGVEEVLALKESQWLQSEAGLQSTVASLEQQLEQEREQHSKELESLQQTRGQLLKVSEQISSTMRSSQEQLNAKLHQSQTQLEQAKALLDRTKTELEQTQNQASRLQMQLDQSQSQLLQSKTQLEQSRVLYEQTRAQNSDLQAQLELLSGHLNQARVQFAQLQAQLLACEKSMETSNESMLIKESAVTHLRARISSLVQAADRHNLYNHTLSHPALAKSTHSPEDSPSAPSPPSSPEKAQTTIRSLTHAQSTCLNSPTCTRSCSSSDAQPNLQHTSATRLSETHDWLQSSSIDSSLDLPLSLKATLREALNKQPWESSSSSSMSPFPCDGWQGLSTTEASATSDLSFNPLTYMVDKQEDGNTEAASVQEEDGDELGESRRESVGTLVGEEEEADMSSLTGMLRFVNQTLAMQEDPSLWSSTGLSQT</sequence>
<evidence type="ECO:0000256" key="5">
    <source>
        <dbReference type="SAM" id="MobiDB-lite"/>
    </source>
</evidence>
<evidence type="ECO:0000313" key="7">
    <source>
        <dbReference type="Proteomes" id="UP000694558"/>
    </source>
</evidence>
<dbReference type="PANTHER" id="PTHR18875">
    <property type="entry name" value="SARCOMA ANTIGEN NY-SAR-24/CYTOSKELETAL PROTEIN SOJO"/>
    <property type="match status" value="1"/>
</dbReference>
<dbReference type="GeneTree" id="ENSGT00940000153190"/>
<name>A0A8D3A116_SCOMX</name>
<feature type="coiled-coil region" evidence="4">
    <location>
        <begin position="857"/>
        <end position="934"/>
    </location>
</feature>
<feature type="region of interest" description="Disordered" evidence="5">
    <location>
        <begin position="1158"/>
        <end position="1189"/>
    </location>
</feature>
<feature type="coiled-coil region" evidence="4">
    <location>
        <begin position="463"/>
        <end position="518"/>
    </location>
</feature>
<dbReference type="Ensembl" id="ENSSMAT00000010967.2">
    <property type="protein sequence ID" value="ENSSMAP00000010824.2"/>
    <property type="gene ID" value="ENSSMAG00000006658.2"/>
</dbReference>